<evidence type="ECO:0000313" key="3">
    <source>
        <dbReference type="Proteomes" id="UP001359559"/>
    </source>
</evidence>
<keyword evidence="1" id="KW-0812">Transmembrane</keyword>
<keyword evidence="1" id="KW-0472">Membrane</keyword>
<accession>A0AAN9PNR0</accession>
<proteinExistence type="predicted"/>
<keyword evidence="1" id="KW-1133">Transmembrane helix</keyword>
<dbReference type="EMBL" id="JAYKXN010000003">
    <property type="protein sequence ID" value="KAK7304218.1"/>
    <property type="molecule type" value="Genomic_DNA"/>
</dbReference>
<gene>
    <name evidence="2" type="ORF">RJT34_15343</name>
</gene>
<evidence type="ECO:0000313" key="2">
    <source>
        <dbReference type="EMBL" id="KAK7304218.1"/>
    </source>
</evidence>
<keyword evidence="3" id="KW-1185">Reference proteome</keyword>
<reference evidence="2 3" key="1">
    <citation type="submission" date="2024-01" db="EMBL/GenBank/DDBJ databases">
        <title>The genomes of 5 underutilized Papilionoideae crops provide insights into root nodulation and disease resistance.</title>
        <authorList>
            <person name="Yuan L."/>
        </authorList>
    </citation>
    <scope>NUCLEOTIDE SEQUENCE [LARGE SCALE GENOMIC DNA]</scope>
    <source>
        <strain evidence="2">LY-2023</strain>
        <tissue evidence="2">Leaf</tissue>
    </source>
</reference>
<protein>
    <submittedName>
        <fullName evidence="2">Uncharacterized protein</fullName>
    </submittedName>
</protein>
<evidence type="ECO:0000256" key="1">
    <source>
        <dbReference type="SAM" id="Phobius"/>
    </source>
</evidence>
<feature type="transmembrane region" description="Helical" evidence="1">
    <location>
        <begin position="12"/>
        <end position="31"/>
    </location>
</feature>
<organism evidence="2 3">
    <name type="scientific">Clitoria ternatea</name>
    <name type="common">Butterfly pea</name>
    <dbReference type="NCBI Taxonomy" id="43366"/>
    <lineage>
        <taxon>Eukaryota</taxon>
        <taxon>Viridiplantae</taxon>
        <taxon>Streptophyta</taxon>
        <taxon>Embryophyta</taxon>
        <taxon>Tracheophyta</taxon>
        <taxon>Spermatophyta</taxon>
        <taxon>Magnoliopsida</taxon>
        <taxon>eudicotyledons</taxon>
        <taxon>Gunneridae</taxon>
        <taxon>Pentapetalae</taxon>
        <taxon>rosids</taxon>
        <taxon>fabids</taxon>
        <taxon>Fabales</taxon>
        <taxon>Fabaceae</taxon>
        <taxon>Papilionoideae</taxon>
        <taxon>50 kb inversion clade</taxon>
        <taxon>NPAAA clade</taxon>
        <taxon>indigoferoid/millettioid clade</taxon>
        <taxon>Phaseoleae</taxon>
        <taxon>Clitoria</taxon>
    </lineage>
</organism>
<dbReference type="Proteomes" id="UP001359559">
    <property type="component" value="Unassembled WGS sequence"/>
</dbReference>
<name>A0AAN9PNR0_CLITE</name>
<sequence>MRSLSLSPHFRFYDAFYSLSLPSFIIIVYSLSVTRRRETPAILSDHSPAIPPPPFNSPARLFLPTVYNCTIFTRVLRFPELEDLAVSVPIRIDRF</sequence>
<comment type="caution">
    <text evidence="2">The sequence shown here is derived from an EMBL/GenBank/DDBJ whole genome shotgun (WGS) entry which is preliminary data.</text>
</comment>
<dbReference type="AlphaFoldDB" id="A0AAN9PNR0"/>